<dbReference type="PANTHER" id="PTHR48106">
    <property type="entry name" value="QUINONE OXIDOREDUCTASE PIG3-RELATED"/>
    <property type="match status" value="1"/>
</dbReference>
<organism evidence="4 5">
    <name type="scientific">Octadecabacter arcticus 238</name>
    <dbReference type="NCBI Taxonomy" id="391616"/>
    <lineage>
        <taxon>Bacteria</taxon>
        <taxon>Pseudomonadati</taxon>
        <taxon>Pseudomonadota</taxon>
        <taxon>Alphaproteobacteria</taxon>
        <taxon>Rhodobacterales</taxon>
        <taxon>Roseobacteraceae</taxon>
        <taxon>Octadecabacter</taxon>
    </lineage>
</organism>
<evidence type="ECO:0000256" key="2">
    <source>
        <dbReference type="ARBA" id="ARBA00023002"/>
    </source>
</evidence>
<dbReference type="RefSeq" id="WP_015497371.1">
    <property type="nucleotide sequence ID" value="NC_020908.1"/>
</dbReference>
<dbReference type="InterPro" id="IPR036291">
    <property type="entry name" value="NAD(P)-bd_dom_sf"/>
</dbReference>
<evidence type="ECO:0000256" key="1">
    <source>
        <dbReference type="ARBA" id="ARBA00022857"/>
    </source>
</evidence>
<dbReference type="Gene3D" id="3.40.50.720">
    <property type="entry name" value="NAD(P)-binding Rossmann-like Domain"/>
    <property type="match status" value="1"/>
</dbReference>
<dbReference type="Pfam" id="PF08240">
    <property type="entry name" value="ADH_N"/>
    <property type="match status" value="1"/>
</dbReference>
<keyword evidence="2" id="KW-0560">Oxidoreductase</keyword>
<keyword evidence="5" id="KW-1185">Reference proteome</keyword>
<evidence type="ECO:0000313" key="5">
    <source>
        <dbReference type="Proteomes" id="UP000004688"/>
    </source>
</evidence>
<feature type="domain" description="Enoyl reductase (ER)" evidence="3">
    <location>
        <begin position="17"/>
        <end position="327"/>
    </location>
</feature>
<evidence type="ECO:0000259" key="3">
    <source>
        <dbReference type="SMART" id="SM00829"/>
    </source>
</evidence>
<dbReference type="eggNOG" id="COG0604">
    <property type="taxonomic scope" value="Bacteria"/>
</dbReference>
<dbReference type="PANTHER" id="PTHR48106:SF8">
    <property type="entry name" value="OS02G0805600 PROTEIN"/>
    <property type="match status" value="1"/>
</dbReference>
<dbReference type="SUPFAM" id="SSF50129">
    <property type="entry name" value="GroES-like"/>
    <property type="match status" value="1"/>
</dbReference>
<dbReference type="InterPro" id="IPR013154">
    <property type="entry name" value="ADH-like_N"/>
</dbReference>
<protein>
    <submittedName>
        <fullName evidence="4">Putative quinone oxidoreductase family protein</fullName>
    </submittedName>
</protein>
<dbReference type="EMBL" id="CP003742">
    <property type="protein sequence ID" value="AGI74436.1"/>
    <property type="molecule type" value="Genomic_DNA"/>
</dbReference>
<dbReference type="InterPro" id="IPR014189">
    <property type="entry name" value="Quinone_OxRdtase_PIG3"/>
</dbReference>
<keyword evidence="1" id="KW-0521">NADP</keyword>
<dbReference type="InterPro" id="IPR020843">
    <property type="entry name" value="ER"/>
</dbReference>
<dbReference type="GO" id="GO:0070402">
    <property type="term" value="F:NADPH binding"/>
    <property type="evidence" value="ECO:0007669"/>
    <property type="project" value="TreeGrafter"/>
</dbReference>
<proteinExistence type="predicted"/>
<dbReference type="KEGG" id="oar:OA238_c45760"/>
<reference evidence="4 5" key="1">
    <citation type="journal article" date="2013" name="PLoS ONE">
        <title>Poles Apart: Arctic and Antarctic Octadecabacter strains Share High Genome Plasticity and a New Type of Xanthorhodopsin.</title>
        <authorList>
            <person name="Vollmers J."/>
            <person name="Voget S."/>
            <person name="Dietrich S."/>
            <person name="Gollnow K."/>
            <person name="Smits M."/>
            <person name="Meyer K."/>
            <person name="Brinkhoff T."/>
            <person name="Simon M."/>
            <person name="Daniel R."/>
        </authorList>
    </citation>
    <scope>NUCLEOTIDE SEQUENCE [LARGE SCALE GENOMIC DNA]</scope>
    <source>
        <strain evidence="4 5">238</strain>
    </source>
</reference>
<dbReference type="CDD" id="cd05276">
    <property type="entry name" value="p53_inducible_oxidoreductase"/>
    <property type="match status" value="1"/>
</dbReference>
<dbReference type="Proteomes" id="UP000004688">
    <property type="component" value="Chromosome"/>
</dbReference>
<dbReference type="AlphaFoldDB" id="M9RVA1"/>
<accession>M9RVA1</accession>
<dbReference type="Gene3D" id="3.90.180.10">
    <property type="entry name" value="Medium-chain alcohol dehydrogenases, catalytic domain"/>
    <property type="match status" value="1"/>
</dbReference>
<dbReference type="Pfam" id="PF00107">
    <property type="entry name" value="ADH_zinc_N"/>
    <property type="match status" value="1"/>
</dbReference>
<dbReference type="SUPFAM" id="SSF51735">
    <property type="entry name" value="NAD(P)-binding Rossmann-fold domains"/>
    <property type="match status" value="1"/>
</dbReference>
<gene>
    <name evidence="4" type="ORF">OA238_c45760</name>
</gene>
<dbReference type="STRING" id="391616.OA238_c45760"/>
<name>M9RVA1_9RHOB</name>
<dbReference type="NCBIfam" id="TIGR02824">
    <property type="entry name" value="quinone_pig3"/>
    <property type="match status" value="1"/>
</dbReference>
<dbReference type="OrthoDB" id="9780520at2"/>
<sequence>MTTLPDFQTSIIISEAGGPEVLQPAQVPLPKPGAHQVLILITAAGINRHDCLQRAAGIHHDGNSVPGLEASGVVVALGAKVKDLKVGARVMALLQGGGYAQYAVADVALTMPVPEGLSMTEAAAVPEALFTTWWNFFFLMRLHAGEFALIHGGTSGVGHLALQAMSALGYKVLATCGSADKLAAAKGFGALDAFNYNDPDLAQKVTAATGGQGISALLDVSAGAHLDADLEMMAPDGRIAHLSGGGGAALSVPLRKLMAKRISITGSLLRPLALDRKTQVADMIRRDVWPLLGNRVRPSLEAVLPLTEAARAHREMEQGRHIGKIVLTVET</sequence>
<dbReference type="InterPro" id="IPR011032">
    <property type="entry name" value="GroES-like_sf"/>
</dbReference>
<dbReference type="SMART" id="SM00829">
    <property type="entry name" value="PKS_ER"/>
    <property type="match status" value="1"/>
</dbReference>
<evidence type="ECO:0000313" key="4">
    <source>
        <dbReference type="EMBL" id="AGI74436.1"/>
    </source>
</evidence>
<dbReference type="HOGENOM" id="CLU_026673_3_4_5"/>
<dbReference type="InterPro" id="IPR013149">
    <property type="entry name" value="ADH-like_C"/>
</dbReference>
<dbReference type="GO" id="GO:0016651">
    <property type="term" value="F:oxidoreductase activity, acting on NAD(P)H"/>
    <property type="evidence" value="ECO:0007669"/>
    <property type="project" value="TreeGrafter"/>
</dbReference>